<keyword evidence="20 27" id="KW-1015">Disulfide bond</keyword>
<dbReference type="FunFam" id="3.90.20.10:FF:000002">
    <property type="entry name" value="Hemagglutinin"/>
    <property type="match status" value="1"/>
</dbReference>
<dbReference type="GO" id="GO:0039654">
    <property type="term" value="P:fusion of virus membrane with host endosome membrane"/>
    <property type="evidence" value="ECO:0007669"/>
    <property type="project" value="UniProtKB-UniRule"/>
</dbReference>
<keyword evidence="7 27" id="KW-1165">Clathrin-mediated endocytosis of virus by host</keyword>
<evidence type="ECO:0000256" key="20">
    <source>
        <dbReference type="ARBA" id="ARBA00023157"/>
    </source>
</evidence>
<dbReference type="GO" id="GO:0019064">
    <property type="term" value="P:fusion of virus membrane with host plasma membrane"/>
    <property type="evidence" value="ECO:0007669"/>
    <property type="project" value="InterPro"/>
</dbReference>
<evidence type="ECO:0000256" key="28">
    <source>
        <dbReference type="RuleBase" id="RU003324"/>
    </source>
</evidence>
<evidence type="ECO:0000256" key="13">
    <source>
        <dbReference type="ARBA" id="ARBA00022844"/>
    </source>
</evidence>
<name>A0A173G735_9INFA</name>
<comment type="function">
    <text evidence="27">Binds to sialic acid-containing receptors on the cell surface, bringing about the attachment of the virus particle to the cell. This attachment induces virion internalization either through clathrin-dependent endocytosis or through clathrin- and caveolin-independent pathway. Plays a major role in the determination of host range restriction and virulence. Class I viral fusion protein. Responsible for penetration of the virus into the cell cytoplasm by mediating the fusion of the membrane of the endocytosed virus particle with the endosomal membrane. Low pH in endosomes induces an irreversible conformational change in HA2, releasing the fusion hydrophobic peptide. Several trimers are required to form a competent fusion pore.</text>
</comment>
<accession>A0A173G735</accession>
<comment type="similarity">
    <text evidence="2 27 28">Belongs to the influenza viruses hemagglutinin family.</text>
</comment>
<keyword evidence="11 27" id="KW-0732">Signal</keyword>
<dbReference type="HAMAP" id="MF_04072">
    <property type="entry name" value="INFV_HEMA"/>
    <property type="match status" value="1"/>
</dbReference>
<dbReference type="SUPFAM" id="SSF49818">
    <property type="entry name" value="Viral protein domain"/>
    <property type="match status" value="1"/>
</dbReference>
<evidence type="ECO:0000256" key="10">
    <source>
        <dbReference type="ARBA" id="ARBA00022692"/>
    </source>
</evidence>
<evidence type="ECO:0000256" key="9">
    <source>
        <dbReference type="ARBA" id="ARBA00022595"/>
    </source>
</evidence>
<evidence type="ECO:0000256" key="22">
    <source>
        <dbReference type="ARBA" id="ARBA00023261"/>
    </source>
</evidence>
<evidence type="ECO:0000256" key="5">
    <source>
        <dbReference type="ARBA" id="ARBA00022511"/>
    </source>
</evidence>
<feature type="transmembrane region" description="Helical" evidence="27">
    <location>
        <begin position="531"/>
        <end position="554"/>
    </location>
</feature>
<keyword evidence="22 27" id="KW-1167">Clathrin- and caveolin-independent endocytosis of virus by host</keyword>
<keyword evidence="9 27" id="KW-1162">Viral penetration into host cytoplasm</keyword>
<evidence type="ECO:0000256" key="4">
    <source>
        <dbReference type="ARBA" id="ARBA00022510"/>
    </source>
</evidence>
<dbReference type="InterPro" id="IPR001364">
    <property type="entry name" value="Hemagglutn_influenz_A/B"/>
</dbReference>
<keyword evidence="3 27" id="KW-1168">Fusion of virus membrane with host membrane</keyword>
<keyword evidence="10 27" id="KW-0812">Transmembrane</keyword>
<dbReference type="InterPro" id="IPR000149">
    <property type="entry name" value="Hemagglutn_influenz_A"/>
</dbReference>
<keyword evidence="17 27" id="KW-1133">Transmembrane helix</keyword>
<feature type="disulfide bond" evidence="27">
    <location>
        <begin position="296"/>
        <end position="320"/>
    </location>
</feature>
<evidence type="ECO:0000313" key="29">
    <source>
        <dbReference type="EMBL" id="ANH21941.1"/>
    </source>
</evidence>
<evidence type="ECO:0000256" key="3">
    <source>
        <dbReference type="ARBA" id="ARBA00022506"/>
    </source>
</evidence>
<keyword evidence="13 27" id="KW-0946">Virion</keyword>
<evidence type="ECO:0000256" key="24">
    <source>
        <dbReference type="ARBA" id="ARBA00023296"/>
    </source>
</evidence>
<keyword evidence="5 27" id="KW-1032">Host cell membrane</keyword>
<keyword evidence="12 27" id="KW-1161">Viral attachment to host cell</keyword>
<keyword evidence="14 27" id="KW-1043">Host membrane</keyword>
<dbReference type="Gene3D" id="3.90.209.20">
    <property type="match status" value="1"/>
</dbReference>
<organism evidence="29">
    <name type="scientific">Influenza A virus</name>
    <name type="common">A/yellow-billed pintail/Chile/1/2012(H1N1)</name>
    <dbReference type="NCBI Taxonomy" id="1839664"/>
    <lineage>
        <taxon>Viruses</taxon>
        <taxon>Riboviria</taxon>
        <taxon>Orthornavirae</taxon>
        <taxon>Negarnaviricota</taxon>
        <taxon>Polyploviricotina</taxon>
        <taxon>Insthoviricetes</taxon>
        <taxon>Articulavirales</taxon>
        <taxon>Orthomyxoviridae</taxon>
        <taxon>Alphainfluenzavirus</taxon>
        <taxon>Alphainfluenzavirus influenzae</taxon>
        <taxon>Influenza A virus</taxon>
    </lineage>
</organism>
<comment type="subcellular location">
    <subcellularLocation>
        <location evidence="1 27">Host apical cell membrane</location>
        <topology evidence="1 27">Single-pass type I membrane protein</topology>
    </subcellularLocation>
    <subcellularLocation>
        <location evidence="27">Virion membrane</location>
        <topology evidence="27">Single-pass type I membrane protein</topology>
    </subcellularLocation>
    <text evidence="27">Targeted to the apical plasma membrane in epithelial polarized cells through a signal present in the transmembrane domain. Associated with glycosphingolipid- and cholesterol-enriched detergent-resistant lipid rafts.</text>
</comment>
<evidence type="ECO:0000256" key="18">
    <source>
        <dbReference type="ARBA" id="ARBA00023136"/>
    </source>
</evidence>
<dbReference type="GO" id="GO:0019062">
    <property type="term" value="P:virion attachment to host cell"/>
    <property type="evidence" value="ECO:0007669"/>
    <property type="project" value="UniProtKB-KW"/>
</dbReference>
<feature type="disulfide bond" evidence="27">
    <location>
        <begin position="72"/>
        <end position="84"/>
    </location>
</feature>
<protein>
    <recommendedName>
        <fullName evidence="27">Hemagglutinin</fullName>
    </recommendedName>
    <component>
        <recommendedName>
            <fullName evidence="27">Hemagglutinin HA1 chain</fullName>
        </recommendedName>
    </component>
    <component>
        <recommendedName>
            <fullName evidence="27">Hemagglutinin HA2 chain</fullName>
        </recommendedName>
    </component>
</protein>
<comment type="PTM">
    <text evidence="27">Palmitoylated.</text>
</comment>
<dbReference type="GO" id="GO:0075512">
    <property type="term" value="P:clathrin-dependent endocytosis of virus by host cell"/>
    <property type="evidence" value="ECO:0007669"/>
    <property type="project" value="UniProtKB-UniRule"/>
</dbReference>
<dbReference type="InterPro" id="IPR013828">
    <property type="entry name" value="Hemagglutn_HA1_a/b_dom_sf"/>
</dbReference>
<evidence type="ECO:0000256" key="11">
    <source>
        <dbReference type="ARBA" id="ARBA00022729"/>
    </source>
</evidence>
<evidence type="ECO:0000256" key="2">
    <source>
        <dbReference type="ARBA" id="ARBA00006321"/>
    </source>
</evidence>
<evidence type="ECO:0000256" key="12">
    <source>
        <dbReference type="ARBA" id="ARBA00022804"/>
    </source>
</evidence>
<feature type="lipid moiety-binding region" description="S-palmitoyl cysteine; by host" evidence="27">
    <location>
        <position position="565"/>
    </location>
</feature>
<keyword evidence="6 27" id="KW-0348">Hemagglutinin</keyword>
<feature type="disulfide bond" evidence="27">
    <location>
        <begin position="488"/>
        <end position="492"/>
    </location>
</feature>
<keyword evidence="18 27" id="KW-0472">Membrane</keyword>
<keyword evidence="4 27" id="KW-1170">Fusion of virus membrane with host endosomal membrane</keyword>
<comment type="subunit">
    <text evidence="26">Homotrimer of disulfide-linked HA1-HA2. Interacts with human CACNA1C.</text>
</comment>
<evidence type="ECO:0000256" key="8">
    <source>
        <dbReference type="ARBA" id="ARBA00022581"/>
    </source>
</evidence>
<keyword evidence="15 27" id="KW-0261">Viral envelope protein</keyword>
<keyword evidence="21 27" id="KW-0325">Glycoprotein</keyword>
<feature type="lipid moiety-binding region" description="S-palmitoyl cysteine; by host" evidence="27">
    <location>
        <position position="562"/>
    </location>
</feature>
<evidence type="ECO:0000256" key="16">
    <source>
        <dbReference type="ARBA" id="ARBA00022890"/>
    </source>
</evidence>
<evidence type="ECO:0000256" key="27">
    <source>
        <dbReference type="HAMAP-Rule" id="MF_04072"/>
    </source>
</evidence>
<evidence type="ECO:0000256" key="6">
    <source>
        <dbReference type="ARBA" id="ARBA00022546"/>
    </source>
</evidence>
<evidence type="ECO:0000256" key="21">
    <source>
        <dbReference type="ARBA" id="ARBA00023180"/>
    </source>
</evidence>
<dbReference type="GO" id="GO:0046761">
    <property type="term" value="P:viral budding from plasma membrane"/>
    <property type="evidence" value="ECO:0007669"/>
    <property type="project" value="UniProtKB-UniRule"/>
</dbReference>
<evidence type="ECO:0000256" key="1">
    <source>
        <dbReference type="ARBA" id="ARBA00004310"/>
    </source>
</evidence>
<evidence type="ECO:0000256" key="23">
    <source>
        <dbReference type="ARBA" id="ARBA00023288"/>
    </source>
</evidence>
<dbReference type="GO" id="GO:0016020">
    <property type="term" value="C:membrane"/>
    <property type="evidence" value="ECO:0007669"/>
    <property type="project" value="UniProtKB-UniRule"/>
</dbReference>
<dbReference type="Gene3D" id="2.10.77.10">
    <property type="entry name" value="Hemagglutinin Chain A, Domain 2"/>
    <property type="match status" value="1"/>
</dbReference>
<evidence type="ECO:0000256" key="7">
    <source>
        <dbReference type="ARBA" id="ARBA00022570"/>
    </source>
</evidence>
<keyword evidence="8 27" id="KW-0945">Host-virus interaction</keyword>
<dbReference type="GO" id="GO:0055036">
    <property type="term" value="C:virion membrane"/>
    <property type="evidence" value="ECO:0007669"/>
    <property type="project" value="UniProtKB-SubCell"/>
</dbReference>
<gene>
    <name evidence="27 29" type="primary">HA</name>
    <name evidence="29" type="ORF">AWT79_319967_HA</name>
</gene>
<evidence type="ECO:0000256" key="14">
    <source>
        <dbReference type="ARBA" id="ARBA00022870"/>
    </source>
</evidence>
<feature type="chain" id="PRO_5023425122" description="Hemagglutinin HA2 chain" evidence="27">
    <location>
        <begin position="345"/>
        <end position="566"/>
    </location>
</feature>
<keyword evidence="16 27" id="KW-1164">Virus endocytosis by host</keyword>
<evidence type="ECO:0000256" key="17">
    <source>
        <dbReference type="ARBA" id="ARBA00022989"/>
    </source>
</evidence>
<sequence length="566" mass="63142" precursor="true">MKAKLFVLFCTFTVLKADTICVGYHANNSTDTVDTVLEKNVTVTHSVNLLEDNHNGKLCRLNGVAPLQLGKCSVAGWLLGNPECDLLLTANSWSYIVETSKSENGTCYPGEFIDYEELREQLSSVSSFEKFEIFPKASSWPNHETTKGVTAACSYSGASSFYRNLLWITKKGSSYPKLSKSYTNNKGKEVLVLWGVHHPPTVQEQQNLYQNADAYVSVGSSKYNRRFAPEIAARPKVRGQAGRMNYYWTLLDQGDTITFEATGNLVAPWYAFALNKGSDSGIITSDAPVHNCDTKCQTPHGALNSSLPFQNVHPIIIGECPKYVKSTKLRMATGLRNVPSIQTRGLFGAIAGFIEGGWTGMIDGWYGYHHQNEQGSGYAADQKSTQNAIDGITNKVNSVIEKMNTQFTAVGKEFNNLERRIENLNKKVDDGFLDVWTYNAELLVLLENERTLDFHDSNVRNLYEKVRSQLRNNAKEIGNGCFEFYHKCDDECMESVKNGTYDYPKYSEEAKLNRERVDGVKLESMGVYQILAIYSTVASSLVLLVSLGAISFWMCSNGSLQCRICI</sequence>
<evidence type="ECO:0000256" key="26">
    <source>
        <dbReference type="ARBA" id="ARBA00064035"/>
    </source>
</evidence>
<keyword evidence="19 27" id="KW-0564">Palmitate</keyword>
<dbReference type="Pfam" id="PF00509">
    <property type="entry name" value="Hemagglutinin"/>
    <property type="match status" value="1"/>
</dbReference>
<dbReference type="GO" id="GO:0019031">
    <property type="term" value="C:viral envelope"/>
    <property type="evidence" value="ECO:0007669"/>
    <property type="project" value="UniProtKB-UniRule"/>
</dbReference>
<keyword evidence="24 27" id="KW-1160">Virus entry into host cell</keyword>
<dbReference type="GO" id="GO:0020002">
    <property type="term" value="C:host cell plasma membrane"/>
    <property type="evidence" value="ECO:0007669"/>
    <property type="project" value="UniProtKB-SubCell"/>
</dbReference>
<evidence type="ECO:0000256" key="19">
    <source>
        <dbReference type="ARBA" id="ARBA00023139"/>
    </source>
</evidence>
<dbReference type="Gene3D" id="3.90.20.10">
    <property type="match status" value="1"/>
</dbReference>
<evidence type="ECO:0000256" key="25">
    <source>
        <dbReference type="ARBA" id="ARBA00059860"/>
    </source>
</evidence>
<comment type="function">
    <text evidence="25 28">Binds to sialic acid-containing receptors on the cell surface, bringing about the attachment of the virus particle to the cell. This attachment induces virion internalization of about two third of the virus particles through clathrin-dependent endocytosis and about one third through a clathrin- and caveolin-independent pathway. Plays a major role in the determination of host range restriction and virulence. Class I viral fusion protein. Responsible for penetration of the virus into the cell cytoplasm by mediating the fusion of the membrane of the endocytosed virus particle with the endosomal membrane. Low pH in endosomes induces an irreversible conformational change in HA2, releasing the fusion hydrophobic peptide. Several trimers are required to form a competent fusion pore.</text>
</comment>
<comment type="caution">
    <text evidence="27">Lacks conserved residue(s) required for the propagation of feature annotation.</text>
</comment>
<comment type="PTM">
    <text evidence="27">In natural infection, inactive HA is matured into HA1 and HA2 outside the cell by one or more trypsin-like, arginine-specific endoprotease secreted by the bronchial epithelial cells. One identified protease that may be involved in this process is secreted in lungs by club cells.</text>
</comment>
<dbReference type="InterPro" id="IPR008980">
    <property type="entry name" value="Capsid_hemagglutn"/>
</dbReference>
<evidence type="ECO:0000256" key="15">
    <source>
        <dbReference type="ARBA" id="ARBA00022879"/>
    </source>
</evidence>
<dbReference type="EMBL" id="KX101195">
    <property type="protein sequence ID" value="ANH21941.1"/>
    <property type="molecule type" value="Viral_cRNA"/>
</dbReference>
<dbReference type="SUPFAM" id="SSF58064">
    <property type="entry name" value="Influenza hemagglutinin (stalk)"/>
    <property type="match status" value="1"/>
</dbReference>
<reference evidence="29" key="1">
    <citation type="submission" date="2016-04" db="EMBL/GenBank/DDBJ databases">
        <authorList>
            <consortium name="Centers of Excellence for Influenza Research and Surveillance (CEIRS)"/>
            <person name="Osario J."/>
            <person name="Ciuoderis K."/>
            <person name="Jimenez P."/>
            <person name="Schultz-Cherry S."/>
        </authorList>
    </citation>
    <scope>NUCLEOTIDE SEQUENCE</scope>
    <source>
        <strain evidence="29">A/yellow-billed pintail/Chile/1/2012</strain>
    </source>
</reference>
<dbReference type="PRINTS" id="PR00330">
    <property type="entry name" value="HEMAGGLUTN1"/>
</dbReference>
<feature type="lipid moiety-binding region" description="S-palmitoyl cysteine; by host" evidence="27">
    <location>
        <position position="555"/>
    </location>
</feature>
<proteinExistence type="inferred from homology"/>
<keyword evidence="23 27" id="KW-0449">Lipoprotein</keyword>
<feature type="site" description="Cleavage; by host" evidence="27">
    <location>
        <begin position="344"/>
        <end position="345"/>
    </location>
</feature>
<dbReference type="PRINTS" id="PR00329">
    <property type="entry name" value="HEMAGGLUTN12"/>
</dbReference>
<dbReference type="GO" id="GO:0046789">
    <property type="term" value="F:host cell surface receptor binding"/>
    <property type="evidence" value="ECO:0007669"/>
    <property type="project" value="UniProtKB-UniRule"/>
</dbReference>